<dbReference type="Pfam" id="PF01527">
    <property type="entry name" value="HTH_Tnp_1"/>
    <property type="match status" value="1"/>
</dbReference>
<feature type="region of interest" description="Disordered" evidence="1">
    <location>
        <begin position="54"/>
        <end position="73"/>
    </location>
</feature>
<dbReference type="GO" id="GO:0004803">
    <property type="term" value="F:transposase activity"/>
    <property type="evidence" value="ECO:0007669"/>
    <property type="project" value="InterPro"/>
</dbReference>
<dbReference type="EMBL" id="FQZL01000009">
    <property type="protein sequence ID" value="SHI98491.1"/>
    <property type="molecule type" value="Genomic_DNA"/>
</dbReference>
<dbReference type="AlphaFoldDB" id="A0A1M6MWU9"/>
<dbReference type="InterPro" id="IPR010921">
    <property type="entry name" value="Trp_repressor/repl_initiator"/>
</dbReference>
<name>A0A1M6MWU9_9FIRM</name>
<protein>
    <submittedName>
        <fullName evidence="4">Transposase and inactivated derivatives</fullName>
    </submittedName>
</protein>
<evidence type="ECO:0000313" key="2">
    <source>
        <dbReference type="EMBL" id="SHI98491.1"/>
    </source>
</evidence>
<evidence type="ECO:0000256" key="1">
    <source>
        <dbReference type="SAM" id="MobiDB-lite"/>
    </source>
</evidence>
<evidence type="ECO:0000313" key="5">
    <source>
        <dbReference type="Proteomes" id="UP000184052"/>
    </source>
</evidence>
<dbReference type="Proteomes" id="UP000184052">
    <property type="component" value="Unassembled WGS sequence"/>
</dbReference>
<dbReference type="EMBL" id="FQZL01000022">
    <property type="protein sequence ID" value="SHJ49001.1"/>
    <property type="molecule type" value="Genomic_DNA"/>
</dbReference>
<dbReference type="GO" id="GO:0006313">
    <property type="term" value="P:DNA transposition"/>
    <property type="evidence" value="ECO:0007669"/>
    <property type="project" value="InterPro"/>
</dbReference>
<dbReference type="EMBL" id="FQZL01000051">
    <property type="protein sequence ID" value="SHJ87904.1"/>
    <property type="molecule type" value="Genomic_DNA"/>
</dbReference>
<feature type="compositionally biased region" description="Basic and acidic residues" evidence="1">
    <location>
        <begin position="55"/>
        <end position="73"/>
    </location>
</feature>
<gene>
    <name evidence="2" type="ORF">SAMN02745751_01459</name>
    <name evidence="3" type="ORF">SAMN02745751_02696</name>
    <name evidence="4" type="ORF">SAMN02745751_03614</name>
</gene>
<dbReference type="GO" id="GO:0043565">
    <property type="term" value="F:sequence-specific DNA binding"/>
    <property type="evidence" value="ECO:0007669"/>
    <property type="project" value="InterPro"/>
</dbReference>
<keyword evidence="5" id="KW-1185">Reference proteome</keyword>
<dbReference type="InterPro" id="IPR002514">
    <property type="entry name" value="Transposase_8"/>
</dbReference>
<sequence>MKKRRNFTPEQKTKIVLEVLREEQTLVEIAAKYEVQPNQLTRWKTEFLKNASRAFSKDKDESEKLQKEHEKEVDELHRQLGQLTCEVNWLKKKSKQFGLPTESPKNDK</sequence>
<reference evidence="4 5" key="1">
    <citation type="submission" date="2016-11" db="EMBL/GenBank/DDBJ databases">
        <authorList>
            <person name="Jaros S."/>
            <person name="Januszkiewicz K."/>
            <person name="Wedrychowicz H."/>
        </authorList>
    </citation>
    <scope>NUCLEOTIDE SEQUENCE [LARGE SCALE GENOMIC DNA]</scope>
    <source>
        <strain evidence="4 5">DSM 17477</strain>
    </source>
</reference>
<dbReference type="STRING" id="1121476.SAMN02745751_01459"/>
<evidence type="ECO:0000313" key="3">
    <source>
        <dbReference type="EMBL" id="SHJ49001.1"/>
    </source>
</evidence>
<proteinExistence type="predicted"/>
<organism evidence="4 5">
    <name type="scientific">Dethiosulfatibacter aminovorans DSM 17477</name>
    <dbReference type="NCBI Taxonomy" id="1121476"/>
    <lineage>
        <taxon>Bacteria</taxon>
        <taxon>Bacillati</taxon>
        <taxon>Bacillota</taxon>
        <taxon>Tissierellia</taxon>
        <taxon>Dethiosulfatibacter</taxon>
    </lineage>
</organism>
<dbReference type="SUPFAM" id="SSF48295">
    <property type="entry name" value="TrpR-like"/>
    <property type="match status" value="1"/>
</dbReference>
<dbReference type="InterPro" id="IPR036388">
    <property type="entry name" value="WH-like_DNA-bd_sf"/>
</dbReference>
<dbReference type="Gene3D" id="1.10.10.10">
    <property type="entry name" value="Winged helix-like DNA-binding domain superfamily/Winged helix DNA-binding domain"/>
    <property type="match status" value="1"/>
</dbReference>
<accession>A0A1M6MWU9</accession>
<evidence type="ECO:0000313" key="4">
    <source>
        <dbReference type="EMBL" id="SHJ87904.1"/>
    </source>
</evidence>